<feature type="compositionally biased region" description="Acidic residues" evidence="1">
    <location>
        <begin position="61"/>
        <end position="72"/>
    </location>
</feature>
<keyword evidence="3" id="KW-1185">Reference proteome</keyword>
<evidence type="ECO:0000313" key="3">
    <source>
        <dbReference type="Proteomes" id="UP000265520"/>
    </source>
</evidence>
<proteinExistence type="predicted"/>
<feature type="region of interest" description="Disordered" evidence="1">
    <location>
        <begin position="204"/>
        <end position="230"/>
    </location>
</feature>
<feature type="region of interest" description="Disordered" evidence="1">
    <location>
        <begin position="45"/>
        <end position="72"/>
    </location>
</feature>
<dbReference type="EMBL" id="LXQA010010708">
    <property type="protein sequence ID" value="MCH86657.1"/>
    <property type="molecule type" value="Genomic_DNA"/>
</dbReference>
<gene>
    <name evidence="2" type="ORF">A2U01_0007516</name>
</gene>
<protein>
    <submittedName>
        <fullName evidence="2">Uncharacterized protein</fullName>
    </submittedName>
</protein>
<sequence>MDVARLMIRTSGQRVVDEFIDVKVNVEIFHLRVIEDSYGPMRIMVPQPHRQEKRDDVSANSEEEEEKEEELNFPVVEEEVEREQANELEGSNFREDWVEDSNQVVNNANLNLNQEGVGDFLGEPISPNVRANGGFVELKGGVYQDGPDVAYNKLKNDPLPHHVQTKNVSGVASSKKQNVYVPSSSKKIPNSLILPSASLRKQNQLVSSLKTRNQSTTQSRSSSSGADSKSKRICTKIESCSRNSVGKHKKVKNTANSLSSVGSVLCCSSLKSAEIRNCNKKFWSKHENEVASKVWQGVTELGVEGDEEEERYVERLLLNENRDEVVRRQREQNQHSFP</sequence>
<feature type="compositionally biased region" description="Polar residues" evidence="1">
    <location>
        <begin position="165"/>
        <end position="187"/>
    </location>
</feature>
<accession>A0A392MGQ2</accession>
<evidence type="ECO:0000313" key="2">
    <source>
        <dbReference type="EMBL" id="MCH86657.1"/>
    </source>
</evidence>
<evidence type="ECO:0000256" key="1">
    <source>
        <dbReference type="SAM" id="MobiDB-lite"/>
    </source>
</evidence>
<feature type="compositionally biased region" description="Low complexity" evidence="1">
    <location>
        <begin position="210"/>
        <end position="227"/>
    </location>
</feature>
<name>A0A392MGQ2_9FABA</name>
<comment type="caution">
    <text evidence="2">The sequence shown here is derived from an EMBL/GenBank/DDBJ whole genome shotgun (WGS) entry which is preliminary data.</text>
</comment>
<dbReference type="AlphaFoldDB" id="A0A392MGQ2"/>
<feature type="region of interest" description="Disordered" evidence="1">
    <location>
        <begin position="163"/>
        <end position="187"/>
    </location>
</feature>
<reference evidence="2 3" key="1">
    <citation type="journal article" date="2018" name="Front. Plant Sci.">
        <title>Red Clover (Trifolium pratense) and Zigzag Clover (T. medium) - A Picture of Genomic Similarities and Differences.</title>
        <authorList>
            <person name="Dluhosova J."/>
            <person name="Istvanek J."/>
            <person name="Nedelnik J."/>
            <person name="Repkova J."/>
        </authorList>
    </citation>
    <scope>NUCLEOTIDE SEQUENCE [LARGE SCALE GENOMIC DNA]</scope>
    <source>
        <strain evidence="3">cv. 10/8</strain>
        <tissue evidence="2">Leaf</tissue>
    </source>
</reference>
<organism evidence="2 3">
    <name type="scientific">Trifolium medium</name>
    <dbReference type="NCBI Taxonomy" id="97028"/>
    <lineage>
        <taxon>Eukaryota</taxon>
        <taxon>Viridiplantae</taxon>
        <taxon>Streptophyta</taxon>
        <taxon>Embryophyta</taxon>
        <taxon>Tracheophyta</taxon>
        <taxon>Spermatophyta</taxon>
        <taxon>Magnoliopsida</taxon>
        <taxon>eudicotyledons</taxon>
        <taxon>Gunneridae</taxon>
        <taxon>Pentapetalae</taxon>
        <taxon>rosids</taxon>
        <taxon>fabids</taxon>
        <taxon>Fabales</taxon>
        <taxon>Fabaceae</taxon>
        <taxon>Papilionoideae</taxon>
        <taxon>50 kb inversion clade</taxon>
        <taxon>NPAAA clade</taxon>
        <taxon>Hologalegina</taxon>
        <taxon>IRL clade</taxon>
        <taxon>Trifolieae</taxon>
        <taxon>Trifolium</taxon>
    </lineage>
</organism>
<dbReference type="Proteomes" id="UP000265520">
    <property type="component" value="Unassembled WGS sequence"/>
</dbReference>